<feature type="domain" description="GtrA/DPMS transmembrane" evidence="7">
    <location>
        <begin position="9"/>
        <end position="128"/>
    </location>
</feature>
<protein>
    <submittedName>
        <fullName evidence="8">GtrA family protein</fullName>
    </submittedName>
</protein>
<name>A0AAJ2JA11_STEMA</name>
<comment type="caution">
    <text evidence="8">The sequence shown here is derived from an EMBL/GenBank/DDBJ whole genome shotgun (WGS) entry which is preliminary data.</text>
</comment>
<evidence type="ECO:0000259" key="7">
    <source>
        <dbReference type="Pfam" id="PF04138"/>
    </source>
</evidence>
<evidence type="ECO:0000256" key="3">
    <source>
        <dbReference type="ARBA" id="ARBA00022692"/>
    </source>
</evidence>
<proteinExistence type="inferred from homology"/>
<dbReference type="EMBL" id="JAVSKO010000001">
    <property type="protein sequence ID" value="MDT3466490.1"/>
    <property type="molecule type" value="Genomic_DNA"/>
</dbReference>
<dbReference type="InterPro" id="IPR007267">
    <property type="entry name" value="GtrA_DPMS_TM"/>
</dbReference>
<dbReference type="PANTHER" id="PTHR38459:SF1">
    <property type="entry name" value="PROPHAGE BACTOPRENOL-LINKED GLUCOSE TRANSLOCASE HOMOLOG"/>
    <property type="match status" value="1"/>
</dbReference>
<evidence type="ECO:0000256" key="1">
    <source>
        <dbReference type="ARBA" id="ARBA00004141"/>
    </source>
</evidence>
<feature type="transmembrane region" description="Helical" evidence="6">
    <location>
        <begin position="68"/>
        <end position="94"/>
    </location>
</feature>
<keyword evidence="5 6" id="KW-0472">Membrane</keyword>
<keyword evidence="3 6" id="KW-0812">Transmembrane</keyword>
<comment type="subcellular location">
    <subcellularLocation>
        <location evidence="1">Membrane</location>
        <topology evidence="1">Multi-pass membrane protein</topology>
    </subcellularLocation>
</comment>
<comment type="similarity">
    <text evidence="2">Belongs to the GtrA family.</text>
</comment>
<gene>
    <name evidence="8" type="ORF">ROV92_00455</name>
</gene>
<evidence type="ECO:0000313" key="8">
    <source>
        <dbReference type="EMBL" id="MDT3466490.1"/>
    </source>
</evidence>
<evidence type="ECO:0000256" key="6">
    <source>
        <dbReference type="SAM" id="Phobius"/>
    </source>
</evidence>
<dbReference type="GO" id="GO:0005886">
    <property type="term" value="C:plasma membrane"/>
    <property type="evidence" value="ECO:0007669"/>
    <property type="project" value="TreeGrafter"/>
</dbReference>
<evidence type="ECO:0000256" key="2">
    <source>
        <dbReference type="ARBA" id="ARBA00009399"/>
    </source>
</evidence>
<dbReference type="AlphaFoldDB" id="A0AAJ2JA11"/>
<dbReference type="Proteomes" id="UP001251948">
    <property type="component" value="Unassembled WGS sequence"/>
</dbReference>
<dbReference type="GO" id="GO:0000271">
    <property type="term" value="P:polysaccharide biosynthetic process"/>
    <property type="evidence" value="ECO:0007669"/>
    <property type="project" value="InterPro"/>
</dbReference>
<keyword evidence="4 6" id="KW-1133">Transmembrane helix</keyword>
<reference evidence="8" key="1">
    <citation type="submission" date="2023-07" db="EMBL/GenBank/DDBJ databases">
        <title>Comparative genomics of clinical Stenotrophomonas maltophilia isolates reveals regions of diversity which correlate with colonization and persistence in vivo.</title>
        <authorList>
            <person name="Mcdaniel M.S."/>
            <person name="Swords W.E."/>
            <person name="Sumpter N.A."/>
            <person name="Lindgren N.R."/>
            <person name="Billiot C.E."/>
        </authorList>
    </citation>
    <scope>NUCLEOTIDE SEQUENCE</scope>
    <source>
        <strain evidence="8">Ism4</strain>
    </source>
</reference>
<organism evidence="8 9">
    <name type="scientific">Stenotrophomonas maltophilia</name>
    <name type="common">Pseudomonas maltophilia</name>
    <name type="synonym">Xanthomonas maltophilia</name>
    <dbReference type="NCBI Taxonomy" id="40324"/>
    <lineage>
        <taxon>Bacteria</taxon>
        <taxon>Pseudomonadati</taxon>
        <taxon>Pseudomonadota</taxon>
        <taxon>Gammaproteobacteria</taxon>
        <taxon>Lysobacterales</taxon>
        <taxon>Lysobacteraceae</taxon>
        <taxon>Stenotrophomonas</taxon>
        <taxon>Stenotrophomonas maltophilia group</taxon>
    </lineage>
</organism>
<dbReference type="InterPro" id="IPR051401">
    <property type="entry name" value="GtrA_CellWall_Glycosyl"/>
</dbReference>
<feature type="transmembrane region" description="Helical" evidence="6">
    <location>
        <begin position="106"/>
        <end position="126"/>
    </location>
</feature>
<sequence>MITRQFLMFLVAGGVAAAVNFGSRIMLSEWLHYVPAIVIAYCLGMVTAFVLNRVLVFQQAANALKHQITWFVIVNLAAVLQTIAISLLLARWLLPGIGVDFHNETIAHGIGVAIPVVTSYFGHKYLSFSSSSGKR</sequence>
<accession>A0AAJ2JA11</accession>
<evidence type="ECO:0000313" key="9">
    <source>
        <dbReference type="Proteomes" id="UP001251948"/>
    </source>
</evidence>
<evidence type="ECO:0000256" key="4">
    <source>
        <dbReference type="ARBA" id="ARBA00022989"/>
    </source>
</evidence>
<dbReference type="PANTHER" id="PTHR38459">
    <property type="entry name" value="PROPHAGE BACTOPRENOL-LINKED GLUCOSE TRANSLOCASE HOMOLOG"/>
    <property type="match status" value="1"/>
</dbReference>
<dbReference type="Pfam" id="PF04138">
    <property type="entry name" value="GtrA_DPMS_TM"/>
    <property type="match status" value="1"/>
</dbReference>
<dbReference type="RefSeq" id="WP_004154092.1">
    <property type="nucleotide sequence ID" value="NZ_JAVSKO010000001.1"/>
</dbReference>
<evidence type="ECO:0000256" key="5">
    <source>
        <dbReference type="ARBA" id="ARBA00023136"/>
    </source>
</evidence>
<feature type="transmembrane region" description="Helical" evidence="6">
    <location>
        <begin position="33"/>
        <end position="56"/>
    </location>
</feature>